<evidence type="ECO:0000256" key="3">
    <source>
        <dbReference type="ARBA" id="ARBA00022089"/>
    </source>
</evidence>
<evidence type="ECO:0000256" key="11">
    <source>
        <dbReference type="SAM" id="SignalP"/>
    </source>
</evidence>
<dbReference type="PANTHER" id="PTHR28285:SF1">
    <property type="entry name" value="PROTEIN BIG1"/>
    <property type="match status" value="1"/>
</dbReference>
<evidence type="ECO:0000256" key="1">
    <source>
        <dbReference type="ARBA" id="ARBA00004115"/>
    </source>
</evidence>
<dbReference type="GO" id="GO:0006078">
    <property type="term" value="P:(1-&gt;6)-beta-D-glucan biosynthetic process"/>
    <property type="evidence" value="ECO:0007669"/>
    <property type="project" value="TreeGrafter"/>
</dbReference>
<evidence type="ECO:0000256" key="6">
    <source>
        <dbReference type="ARBA" id="ARBA00022824"/>
    </source>
</evidence>
<dbReference type="GeneID" id="25312600"/>
<evidence type="ECO:0000259" key="12">
    <source>
        <dbReference type="Pfam" id="PF20520"/>
    </source>
</evidence>
<gene>
    <name evidence="13" type="ORF">T310_0546</name>
</gene>
<keyword evidence="6" id="KW-0256">Endoplasmic reticulum</keyword>
<organism evidence="13 14">
    <name type="scientific">Rasamsonia emersonii (strain ATCC 16479 / CBS 393.64 / IMI 116815)</name>
    <dbReference type="NCBI Taxonomy" id="1408163"/>
    <lineage>
        <taxon>Eukaryota</taxon>
        <taxon>Fungi</taxon>
        <taxon>Dikarya</taxon>
        <taxon>Ascomycota</taxon>
        <taxon>Pezizomycotina</taxon>
        <taxon>Eurotiomycetes</taxon>
        <taxon>Eurotiomycetidae</taxon>
        <taxon>Eurotiales</taxon>
        <taxon>Trichocomaceae</taxon>
        <taxon>Rasamsonia</taxon>
    </lineage>
</organism>
<comment type="caution">
    <text evidence="13">The sequence shown here is derived from an EMBL/GenBank/DDBJ whole genome shotgun (WGS) entry which is preliminary data.</text>
</comment>
<keyword evidence="7 10" id="KW-1133">Transmembrane helix</keyword>
<evidence type="ECO:0000256" key="8">
    <source>
        <dbReference type="ARBA" id="ARBA00023136"/>
    </source>
</evidence>
<feature type="chain" id="PRO_5002482328" description="Protein BIG1" evidence="11">
    <location>
        <begin position="19"/>
        <end position="310"/>
    </location>
</feature>
<evidence type="ECO:0000256" key="4">
    <source>
        <dbReference type="ARBA" id="ARBA00022692"/>
    </source>
</evidence>
<feature type="transmembrane region" description="Helical" evidence="10">
    <location>
        <begin position="261"/>
        <end position="284"/>
    </location>
</feature>
<keyword evidence="4 10" id="KW-0812">Transmembrane</keyword>
<dbReference type="STRING" id="1408163.A0A0F4Z526"/>
<dbReference type="PANTHER" id="PTHR28285">
    <property type="entry name" value="PROTEIN BIG1"/>
    <property type="match status" value="1"/>
</dbReference>
<protein>
    <recommendedName>
        <fullName evidence="3">Protein BIG1</fullName>
    </recommendedName>
</protein>
<evidence type="ECO:0000256" key="5">
    <source>
        <dbReference type="ARBA" id="ARBA00022729"/>
    </source>
</evidence>
<evidence type="ECO:0000313" key="14">
    <source>
        <dbReference type="Proteomes" id="UP000053958"/>
    </source>
</evidence>
<proteinExistence type="inferred from homology"/>
<evidence type="ECO:0000256" key="7">
    <source>
        <dbReference type="ARBA" id="ARBA00022989"/>
    </source>
</evidence>
<evidence type="ECO:0000256" key="2">
    <source>
        <dbReference type="ARBA" id="ARBA00008203"/>
    </source>
</evidence>
<comment type="subcellular location">
    <subcellularLocation>
        <location evidence="1">Endoplasmic reticulum membrane</location>
        <topology evidence="1">Single-pass type I membrane protein</topology>
    </subcellularLocation>
</comment>
<dbReference type="GO" id="GO:0009272">
    <property type="term" value="P:fungal-type cell wall biogenesis"/>
    <property type="evidence" value="ECO:0007669"/>
    <property type="project" value="TreeGrafter"/>
</dbReference>
<feature type="domain" description="V-type proton ATPase subunit S1/VOA1 transmembrane" evidence="12">
    <location>
        <begin position="260"/>
        <end position="299"/>
    </location>
</feature>
<dbReference type="GO" id="GO:0071555">
    <property type="term" value="P:cell wall organization"/>
    <property type="evidence" value="ECO:0007669"/>
    <property type="project" value="UniProtKB-KW"/>
</dbReference>
<keyword evidence="9" id="KW-0961">Cell wall biogenesis/degradation</keyword>
<dbReference type="AlphaFoldDB" id="A0A0F4Z526"/>
<reference evidence="13 14" key="1">
    <citation type="submission" date="2015-04" db="EMBL/GenBank/DDBJ databases">
        <authorList>
            <person name="Heijne W.H."/>
            <person name="Fedorova N.D."/>
            <person name="Nierman W.C."/>
            <person name="Vollebregt A.W."/>
            <person name="Zhao Z."/>
            <person name="Wu L."/>
            <person name="Kumar M."/>
            <person name="Stam H."/>
            <person name="van den Berg M.A."/>
            <person name="Pel H.J."/>
        </authorList>
    </citation>
    <scope>NUCLEOTIDE SEQUENCE [LARGE SCALE GENOMIC DNA]</scope>
    <source>
        <strain evidence="13 14">CBS 393.64</strain>
    </source>
</reference>
<comment type="similarity">
    <text evidence="2">Belongs to the BIG1 family.</text>
</comment>
<name>A0A0F4Z526_RASE3</name>
<dbReference type="Proteomes" id="UP000053958">
    <property type="component" value="Unassembled WGS sequence"/>
</dbReference>
<keyword evidence="5 11" id="KW-0732">Signal</keyword>
<sequence>MHLGRFWLLALGAAAVEGFKDTSPFVFFSTSEFSTSSSHLKTATSLLGDVWSKLKTCPSDYYVIALQPGVHATDYSDRKAAPRLREKVMGKDKAIRSNFTVTEVAGILDPSFIRSGLRDECGAQVTEIDASTGSYPMNFGSSPRVIDVTFPALPLGSNRAQQLADNGAKYNSTHQTVQLLTFVLVDAFLADIIDRIPSSKYTLIYVTSPREFVENGESDSVVYNSDVFQEPLHMQLKRDYTGHARQDESDSSKSLFQKYQFLSPGIFMGLLASFVCLVIFYVGFSALTSLEVPYAAFEKDTAPGSQKKQQ</sequence>
<feature type="signal peptide" evidence="11">
    <location>
        <begin position="1"/>
        <end position="18"/>
    </location>
</feature>
<evidence type="ECO:0000256" key="10">
    <source>
        <dbReference type="SAM" id="Phobius"/>
    </source>
</evidence>
<keyword evidence="8 10" id="KW-0472">Membrane</keyword>
<dbReference type="InterPro" id="IPR046756">
    <property type="entry name" value="VAS1/VOA1_TM"/>
</dbReference>
<dbReference type="RefSeq" id="XP_013332057.1">
    <property type="nucleotide sequence ID" value="XM_013476603.1"/>
</dbReference>
<evidence type="ECO:0000313" key="13">
    <source>
        <dbReference type="EMBL" id="KKA25445.1"/>
    </source>
</evidence>
<dbReference type="EMBL" id="LASV01000022">
    <property type="protein sequence ID" value="KKA25445.1"/>
    <property type="molecule type" value="Genomic_DNA"/>
</dbReference>
<dbReference type="Pfam" id="PF20520">
    <property type="entry name" value="Ac45-VOA1_TM"/>
    <property type="match status" value="1"/>
</dbReference>
<dbReference type="GO" id="GO:0005789">
    <property type="term" value="C:endoplasmic reticulum membrane"/>
    <property type="evidence" value="ECO:0007669"/>
    <property type="project" value="UniProtKB-SubCell"/>
</dbReference>
<accession>A0A0F4Z526</accession>
<evidence type="ECO:0000256" key="9">
    <source>
        <dbReference type="ARBA" id="ARBA00023316"/>
    </source>
</evidence>
<keyword evidence="14" id="KW-1185">Reference proteome</keyword>
<dbReference type="InterPro" id="IPR037654">
    <property type="entry name" value="Big1"/>
</dbReference>
<dbReference type="OrthoDB" id="9985059at2759"/>